<dbReference type="AlphaFoldDB" id="A0A329SWY8"/>
<evidence type="ECO:0000313" key="1">
    <source>
        <dbReference type="EMBL" id="RAW40416.1"/>
    </source>
</evidence>
<proteinExistence type="predicted"/>
<reference evidence="1 2" key="1">
    <citation type="submission" date="2018-01" db="EMBL/GenBank/DDBJ databases">
        <title>Draft genome of the strawberry crown rot pathogen Phytophthora cactorum.</title>
        <authorList>
            <person name="Armitage A.D."/>
            <person name="Lysoe E."/>
            <person name="Nellist C.F."/>
            <person name="Harrison R.J."/>
            <person name="Brurberg M.B."/>
        </authorList>
    </citation>
    <scope>NUCLEOTIDE SEQUENCE [LARGE SCALE GENOMIC DNA]</scope>
    <source>
        <strain evidence="1 2">10300</strain>
    </source>
</reference>
<sequence length="42" mass="5122">MYQQWDLYKINELTTKLATLKQPRVAKMFVHHTTNRRDYKGP</sequence>
<accession>A0A329SWY8</accession>
<dbReference type="Proteomes" id="UP000251314">
    <property type="component" value="Unassembled WGS sequence"/>
</dbReference>
<gene>
    <name evidence="1" type="ORF">PC110_g3361</name>
</gene>
<protein>
    <submittedName>
        <fullName evidence="1">Uncharacterized protein</fullName>
    </submittedName>
</protein>
<comment type="caution">
    <text evidence="1">The sequence shown here is derived from an EMBL/GenBank/DDBJ whole genome shotgun (WGS) entry which is preliminary data.</text>
</comment>
<keyword evidence="2" id="KW-1185">Reference proteome</keyword>
<dbReference type="VEuPathDB" id="FungiDB:PC110_g3361"/>
<dbReference type="EMBL" id="MJFZ01000048">
    <property type="protein sequence ID" value="RAW40416.1"/>
    <property type="molecule type" value="Genomic_DNA"/>
</dbReference>
<evidence type="ECO:0000313" key="2">
    <source>
        <dbReference type="Proteomes" id="UP000251314"/>
    </source>
</evidence>
<name>A0A329SWY8_9STRA</name>
<organism evidence="1 2">
    <name type="scientific">Phytophthora cactorum</name>
    <dbReference type="NCBI Taxonomy" id="29920"/>
    <lineage>
        <taxon>Eukaryota</taxon>
        <taxon>Sar</taxon>
        <taxon>Stramenopiles</taxon>
        <taxon>Oomycota</taxon>
        <taxon>Peronosporomycetes</taxon>
        <taxon>Peronosporales</taxon>
        <taxon>Peronosporaceae</taxon>
        <taxon>Phytophthora</taxon>
    </lineage>
</organism>